<gene>
    <name evidence="2" type="ORF">HEB94_002811</name>
</gene>
<dbReference type="Proteomes" id="UP000638648">
    <property type="component" value="Unassembled WGS sequence"/>
</dbReference>
<feature type="signal peptide" evidence="1">
    <location>
        <begin position="1"/>
        <end position="29"/>
    </location>
</feature>
<comment type="caution">
    <text evidence="2">The sequence shown here is derived from an EMBL/GenBank/DDBJ whole genome shotgun (WGS) entry which is preliminary data.</text>
</comment>
<keyword evidence="3" id="KW-1185">Reference proteome</keyword>
<evidence type="ECO:0000313" key="2">
    <source>
        <dbReference type="EMBL" id="MBE1605963.1"/>
    </source>
</evidence>
<name>A0A927MVF1_9ACTN</name>
<dbReference type="PROSITE" id="PS51318">
    <property type="entry name" value="TAT"/>
    <property type="match status" value="1"/>
</dbReference>
<keyword evidence="1" id="KW-0732">Signal</keyword>
<evidence type="ECO:0008006" key="4">
    <source>
        <dbReference type="Google" id="ProtNLM"/>
    </source>
</evidence>
<proteinExistence type="predicted"/>
<evidence type="ECO:0000313" key="3">
    <source>
        <dbReference type="Proteomes" id="UP000638648"/>
    </source>
</evidence>
<dbReference type="InterPro" id="IPR006311">
    <property type="entry name" value="TAT_signal"/>
</dbReference>
<reference evidence="2" key="1">
    <citation type="submission" date="2020-10" db="EMBL/GenBank/DDBJ databases">
        <title>Sequencing the genomes of 1000 actinobacteria strains.</title>
        <authorList>
            <person name="Klenk H.-P."/>
        </authorList>
    </citation>
    <scope>NUCLEOTIDE SEQUENCE</scope>
    <source>
        <strain evidence="2">DSM 45354</strain>
    </source>
</reference>
<organism evidence="2 3">
    <name type="scientific">Actinopolymorpha pittospori</name>
    <dbReference type="NCBI Taxonomy" id="648752"/>
    <lineage>
        <taxon>Bacteria</taxon>
        <taxon>Bacillati</taxon>
        <taxon>Actinomycetota</taxon>
        <taxon>Actinomycetes</taxon>
        <taxon>Propionibacteriales</taxon>
        <taxon>Actinopolymorphaceae</taxon>
        <taxon>Actinopolymorpha</taxon>
    </lineage>
</organism>
<sequence length="380" mass="41899">MPTPLTRRTLLAGVPAVGLAIALPGVAQAADVTYGLFRVVRRLAGEPSRPEITLPEGYDIVPGATYSVASRAEFYTVVRGPKNTDGIEVQVGWPNTYVEAVIHQELRPEIRRDRLDRYAFTFTLPMTQPSVDANQPTLQVWSFPDDSPGMNFRIEHNDPDRVAGPFTSVAWPTGEVRSVVHQLIASHAILMDSGMVEVAAAKGHRFVLMGFETNNTLHNDNPPHWHISYNSGPDFNAKTHNPHLWLDTDGRTFYNGMDVTGMGRLKYYVGDPAPIYDFIGTANGGRGNLVITMTLREDGGIDFLSPQGRSYAIAAGRDGTLLKEVTALRAGEPWLRIATHDDVRLGRLDVSIEGLQDTADTRSFTFEYDRLTGVLKTNPL</sequence>
<feature type="chain" id="PRO_5036998818" description="YD repeat-containing protein" evidence="1">
    <location>
        <begin position="30"/>
        <end position="380"/>
    </location>
</feature>
<dbReference type="RefSeq" id="WP_192750172.1">
    <property type="nucleotide sequence ID" value="NZ_BAABJL010000236.1"/>
</dbReference>
<dbReference type="EMBL" id="JADBEM010000001">
    <property type="protein sequence ID" value="MBE1605963.1"/>
    <property type="molecule type" value="Genomic_DNA"/>
</dbReference>
<evidence type="ECO:0000256" key="1">
    <source>
        <dbReference type="SAM" id="SignalP"/>
    </source>
</evidence>
<dbReference type="AlphaFoldDB" id="A0A927MVF1"/>
<accession>A0A927MVF1</accession>
<protein>
    <recommendedName>
        <fullName evidence="4">YD repeat-containing protein</fullName>
    </recommendedName>
</protein>